<dbReference type="PANTHER" id="PTHR33337:SF44">
    <property type="entry name" value="DUF636 DOMAIN PROTEIN (AFU_ORTHOLOGUE AFUA_1G09754)"/>
    <property type="match status" value="1"/>
</dbReference>
<comment type="similarity">
    <text evidence="1">Belongs to the Gfa family.</text>
</comment>
<name>A0ABT5UHM2_9GAMM</name>
<proteinExistence type="inferred from homology"/>
<dbReference type="EMBL" id="JAPMOU010000098">
    <property type="protein sequence ID" value="MDE1465896.1"/>
    <property type="molecule type" value="Genomic_DNA"/>
</dbReference>
<dbReference type="InterPro" id="IPR011057">
    <property type="entry name" value="Mss4-like_sf"/>
</dbReference>
<dbReference type="SUPFAM" id="SSF51316">
    <property type="entry name" value="Mss4-like"/>
    <property type="match status" value="1"/>
</dbReference>
<keyword evidence="7" id="KW-1185">Reference proteome</keyword>
<sequence length="156" mass="17682">MLLEGSCHCGSVKFTVSSAYPYPFNLCYCSVCRKTAGGGGFAINLSGRYETLIIEGKEHTSIYHAIIDGKESPAERHFCKHCASALWVYDSRWPELVHPFASAIDSELPIPPERTHLMLRSKSSWVEVEKKPNDKCFSEYPEESIAQWHKRLSLEK</sequence>
<gene>
    <name evidence="6" type="ORF">ORQ98_28435</name>
</gene>
<keyword evidence="4" id="KW-0456">Lyase</keyword>
<reference evidence="6 7" key="1">
    <citation type="submission" date="2022-11" db="EMBL/GenBank/DDBJ databases">
        <title>Spartinivicinus poritis sp. nov., isolated from scleractinian coral Porites lutea.</title>
        <authorList>
            <person name="Zhang G."/>
            <person name="Cai L."/>
            <person name="Wei Q."/>
        </authorList>
    </citation>
    <scope>NUCLEOTIDE SEQUENCE [LARGE SCALE GENOMIC DNA]</scope>
    <source>
        <strain evidence="6 7">A2-2</strain>
    </source>
</reference>
<evidence type="ECO:0000313" key="7">
    <source>
        <dbReference type="Proteomes" id="UP001528823"/>
    </source>
</evidence>
<dbReference type="Gene3D" id="3.90.1590.10">
    <property type="entry name" value="glutathione-dependent formaldehyde- activating enzyme (gfa)"/>
    <property type="match status" value="1"/>
</dbReference>
<feature type="domain" description="CENP-V/GFA" evidence="5">
    <location>
        <begin position="3"/>
        <end position="134"/>
    </location>
</feature>
<dbReference type="InterPro" id="IPR006913">
    <property type="entry name" value="CENP-V/GFA"/>
</dbReference>
<dbReference type="Proteomes" id="UP001528823">
    <property type="component" value="Unassembled WGS sequence"/>
</dbReference>
<evidence type="ECO:0000313" key="6">
    <source>
        <dbReference type="EMBL" id="MDE1465896.1"/>
    </source>
</evidence>
<evidence type="ECO:0000256" key="1">
    <source>
        <dbReference type="ARBA" id="ARBA00005495"/>
    </source>
</evidence>
<protein>
    <submittedName>
        <fullName evidence="6">GFA family protein</fullName>
    </submittedName>
</protein>
<dbReference type="PROSITE" id="PS51891">
    <property type="entry name" value="CENP_V_GFA"/>
    <property type="match status" value="1"/>
</dbReference>
<keyword evidence="2" id="KW-0479">Metal-binding</keyword>
<dbReference type="RefSeq" id="WP_274692198.1">
    <property type="nucleotide sequence ID" value="NZ_JAPMOU010000098.1"/>
</dbReference>
<organism evidence="6 7">
    <name type="scientific">Spartinivicinus poritis</name>
    <dbReference type="NCBI Taxonomy" id="2994640"/>
    <lineage>
        <taxon>Bacteria</taxon>
        <taxon>Pseudomonadati</taxon>
        <taxon>Pseudomonadota</taxon>
        <taxon>Gammaproteobacteria</taxon>
        <taxon>Oceanospirillales</taxon>
        <taxon>Zooshikellaceae</taxon>
        <taxon>Spartinivicinus</taxon>
    </lineage>
</organism>
<dbReference type="Pfam" id="PF04828">
    <property type="entry name" value="GFA"/>
    <property type="match status" value="1"/>
</dbReference>
<evidence type="ECO:0000256" key="3">
    <source>
        <dbReference type="ARBA" id="ARBA00022833"/>
    </source>
</evidence>
<dbReference type="PANTHER" id="PTHR33337">
    <property type="entry name" value="GFA DOMAIN-CONTAINING PROTEIN"/>
    <property type="match status" value="1"/>
</dbReference>
<evidence type="ECO:0000256" key="4">
    <source>
        <dbReference type="ARBA" id="ARBA00023239"/>
    </source>
</evidence>
<evidence type="ECO:0000256" key="2">
    <source>
        <dbReference type="ARBA" id="ARBA00022723"/>
    </source>
</evidence>
<evidence type="ECO:0000259" key="5">
    <source>
        <dbReference type="PROSITE" id="PS51891"/>
    </source>
</evidence>
<comment type="caution">
    <text evidence="6">The sequence shown here is derived from an EMBL/GenBank/DDBJ whole genome shotgun (WGS) entry which is preliminary data.</text>
</comment>
<accession>A0ABT5UHM2</accession>
<keyword evidence="3" id="KW-0862">Zinc</keyword>